<feature type="compositionally biased region" description="Low complexity" evidence="1">
    <location>
        <begin position="285"/>
        <end position="300"/>
    </location>
</feature>
<protein>
    <submittedName>
        <fullName evidence="2">Uncharacterized protein</fullName>
    </submittedName>
</protein>
<name>A0ABQ8U9B1_9EUKA</name>
<feature type="compositionally biased region" description="Gly residues" evidence="1">
    <location>
        <begin position="344"/>
        <end position="354"/>
    </location>
</feature>
<reference evidence="2" key="1">
    <citation type="journal article" date="2022" name="bioRxiv">
        <title>Genomics of Preaxostyla Flagellates Illuminates Evolutionary Transitions and the Path Towards Mitochondrial Loss.</title>
        <authorList>
            <person name="Novak L.V.F."/>
            <person name="Treitli S.C."/>
            <person name="Pyrih J."/>
            <person name="Halakuc P."/>
            <person name="Pipaliya S.V."/>
            <person name="Vacek V."/>
            <person name="Brzon O."/>
            <person name="Soukal P."/>
            <person name="Eme L."/>
            <person name="Dacks J.B."/>
            <person name="Karnkowska A."/>
            <person name="Elias M."/>
            <person name="Hampl V."/>
        </authorList>
    </citation>
    <scope>NUCLEOTIDE SEQUENCE</scope>
    <source>
        <strain evidence="2">RCP-MX</strain>
    </source>
</reference>
<proteinExistence type="predicted"/>
<feature type="compositionally biased region" description="Low complexity" evidence="1">
    <location>
        <begin position="223"/>
        <end position="238"/>
    </location>
</feature>
<dbReference type="EMBL" id="JAPMOS010000089">
    <property type="protein sequence ID" value="KAJ4455906.1"/>
    <property type="molecule type" value="Genomic_DNA"/>
</dbReference>
<gene>
    <name evidence="2" type="ORF">PAPYR_9035</name>
</gene>
<sequence>MLLSSSPSRPPPFRCVVVFERNVWRDGMDCNVVMSTQPAVSSKKAEAELRWLTRPGCGRDQLVHYLEGENLTFGPKANMDSLFLILRTNVKPAAKFIGLVSKRRMRTAKETTQQVVQWKKEEVHTSSQMAAELSRQASRAEVAGEEPICEEGPGVEEIPQSQPQEEEKEDWPIWEILAGGGDKEAPPAAEESQPEDEATAAGRARTGRDDVASGCATGHQGTGAEAGAEGKAPPADAEGAGGDEEAPPAAAEDSQPEDEATAAGRAQTGRDDVATGCATGHQGTGAEAGADGKAPPADAEGAGGDKEAPPAAAGESQPEDEATAAGRAQTGRDDVASGCATGHQGTGAEAGAGGKAPPADAEGAGGDKEAPPAAAGESQPEDEATAAGRAQTGRDDVASGQPEDEATAAGRAQTGRDDVATGCATGHQGTGAEAGADGKAPPADAEGAGGDKEAPPAAAGESQPEDEATAAGRAQTGRDDVASGQPEDEATAAGRAQTGRDDVASGCATGHQGTGAEAGAEGKAPPADAEGAGGDEEAPPAAAEDSQPEDEATAAGRAQTGRDDVATGCATGHQGTGAEAGADGKAPPADAEGAGGDKEAPPAAAGESQPEDEATAAGRAQTGRDDVASGCATGHQGTGAEAGAGGKAPPADAEGAGGDKEAPPAAAGESQPEDEATAAGRAQTGRGDVATGCATGHQGTGPEAGAGGKAPPANEMSQAQGTTAADLILQAVLGDSGPNAPRPPILVIPLDGFRGIEPGPGRAAWQATTQMDPGRGTPSQRQLAREARAIRDKAIAPLRWIVQGMQESALRKEAPRIEALWRKWMEAGQRVEGQGQGEVQPTPDERRHSEQTRPDQAGKEKAQMQPDVAADGGAGPTPAPQDTSGSLRAAVRLIWTMTRQNRWLTEALKAHPESQELVTVLLKVEAGNAEGRRTGKPQNPVEIPKKISQQVADLLDDGEGAVKILERLLEPVMEQLKPRLRTQQTWACGGDPGQEDPECGLVMPSSQLTRWMGARGQTRCACGRTHRIVRQIRGDLLFVAPETGWSPPVEISAGDNYVIAAGLLYHPGDADHHAHETAFQVSRNHRAREYVEGDEHSAVSWAAVGRPCRYQKLSRDTALLTFASGEMAQRFMNAPIMGFKDGLRRSWAPEQPREVARQGAPEQGIPGQTQAEVTQSPGVNRPGAAIPRAVGPPSNDADANLAPGVRARPDVGARGAGLGHGAAADFSATGAPRLLEWRAEGLRTPPTGAVEWGERPVVVLADDEEDRAVGAIAHGHVVYLLEGRRRRVYVGSTKNHWIFGGYGKRPFFLSLRLPGLAQAQQAMIGGLCGRGPLTCDAGDIVKVVLAENSGVSTSKLTADRTLGHHTMPTCGLQPSTWGLIPHHPVHH</sequence>
<feature type="compositionally biased region" description="Low complexity" evidence="1">
    <location>
        <begin position="577"/>
        <end position="592"/>
    </location>
</feature>
<evidence type="ECO:0000256" key="1">
    <source>
        <dbReference type="SAM" id="MobiDB-lite"/>
    </source>
</evidence>
<keyword evidence="3" id="KW-1185">Reference proteome</keyword>
<feature type="region of interest" description="Disordered" evidence="1">
    <location>
        <begin position="831"/>
        <end position="886"/>
    </location>
</feature>
<feature type="region of interest" description="Disordered" evidence="1">
    <location>
        <begin position="1150"/>
        <end position="1208"/>
    </location>
</feature>
<feature type="region of interest" description="Disordered" evidence="1">
    <location>
        <begin position="122"/>
        <end position="720"/>
    </location>
</feature>
<feature type="compositionally biased region" description="Low complexity" evidence="1">
    <location>
        <begin position="515"/>
        <end position="530"/>
    </location>
</feature>
<evidence type="ECO:0000313" key="3">
    <source>
        <dbReference type="Proteomes" id="UP001141327"/>
    </source>
</evidence>
<accession>A0ABQ8U9B1</accession>
<evidence type="ECO:0000313" key="2">
    <source>
        <dbReference type="EMBL" id="KAJ4455906.1"/>
    </source>
</evidence>
<dbReference type="Proteomes" id="UP001141327">
    <property type="component" value="Unassembled WGS sequence"/>
</dbReference>
<organism evidence="2 3">
    <name type="scientific">Paratrimastix pyriformis</name>
    <dbReference type="NCBI Taxonomy" id="342808"/>
    <lineage>
        <taxon>Eukaryota</taxon>
        <taxon>Metamonada</taxon>
        <taxon>Preaxostyla</taxon>
        <taxon>Paratrimastigidae</taxon>
        <taxon>Paratrimastix</taxon>
    </lineage>
</organism>
<feature type="compositionally biased region" description="Gly residues" evidence="1">
    <location>
        <begin position="636"/>
        <end position="646"/>
    </location>
</feature>
<comment type="caution">
    <text evidence="2">The sequence shown here is derived from an EMBL/GenBank/DDBJ whole genome shotgun (WGS) entry which is preliminary data.</text>
</comment>
<feature type="compositionally biased region" description="Polar residues" evidence="1">
    <location>
        <begin position="1166"/>
        <end position="1178"/>
    </location>
</feature>
<feature type="compositionally biased region" description="Low complexity" evidence="1">
    <location>
        <begin position="677"/>
        <end position="687"/>
    </location>
</feature>
<feature type="compositionally biased region" description="Gly residues" evidence="1">
    <location>
        <begin position="698"/>
        <end position="708"/>
    </location>
</feature>
<feature type="compositionally biased region" description="Low complexity" evidence="1">
    <location>
        <begin position="431"/>
        <end position="446"/>
    </location>
</feature>
<feature type="compositionally biased region" description="Low complexity" evidence="1">
    <location>
        <begin position="831"/>
        <end position="840"/>
    </location>
</feature>
<feature type="compositionally biased region" description="Basic and acidic residues" evidence="1">
    <location>
        <begin position="843"/>
        <end position="862"/>
    </location>
</feature>